<dbReference type="EMBL" id="JANBQB010000204">
    <property type="protein sequence ID" value="KAJ1979734.1"/>
    <property type="molecule type" value="Genomic_DNA"/>
</dbReference>
<dbReference type="Proteomes" id="UP001151582">
    <property type="component" value="Unassembled WGS sequence"/>
</dbReference>
<name>A0A9W8B7M1_9FUNG</name>
<evidence type="ECO:0000256" key="1">
    <source>
        <dbReference type="SAM" id="SignalP"/>
    </source>
</evidence>
<sequence>MKVTFALLTLALAVCVIAYPDGAGTDQTAALEAPATVVDVASVKSHAQQHRSVHLTRRRNFDFLVIETDDLEQEFHYGYDILEWVGVMNVVYDKYADIIDGTQTPEQQAVYQLVRSTKIALDRQYGPLSVTQHVLITELEKLRDASTAATGRAFFETCLELVKTPTWIHADL</sequence>
<dbReference type="OrthoDB" id="10450078at2759"/>
<feature type="signal peptide" evidence="1">
    <location>
        <begin position="1"/>
        <end position="18"/>
    </location>
</feature>
<proteinExistence type="predicted"/>
<keyword evidence="1" id="KW-0732">Signal</keyword>
<evidence type="ECO:0000313" key="3">
    <source>
        <dbReference type="Proteomes" id="UP001151582"/>
    </source>
</evidence>
<gene>
    <name evidence="2" type="ORF">H4R34_002714</name>
</gene>
<feature type="chain" id="PRO_5040764582" evidence="1">
    <location>
        <begin position="19"/>
        <end position="172"/>
    </location>
</feature>
<reference evidence="2" key="1">
    <citation type="submission" date="2022-07" db="EMBL/GenBank/DDBJ databases">
        <title>Phylogenomic reconstructions and comparative analyses of Kickxellomycotina fungi.</title>
        <authorList>
            <person name="Reynolds N.K."/>
            <person name="Stajich J.E."/>
            <person name="Barry K."/>
            <person name="Grigoriev I.V."/>
            <person name="Crous P."/>
            <person name="Smith M.E."/>
        </authorList>
    </citation>
    <scope>NUCLEOTIDE SEQUENCE</scope>
    <source>
        <strain evidence="2">RSA 567</strain>
    </source>
</reference>
<evidence type="ECO:0000313" key="2">
    <source>
        <dbReference type="EMBL" id="KAJ1979734.1"/>
    </source>
</evidence>
<keyword evidence="3" id="KW-1185">Reference proteome</keyword>
<accession>A0A9W8B7M1</accession>
<dbReference type="AlphaFoldDB" id="A0A9W8B7M1"/>
<protein>
    <submittedName>
        <fullName evidence="2">Uncharacterized protein</fullName>
    </submittedName>
</protein>
<comment type="caution">
    <text evidence="2">The sequence shown here is derived from an EMBL/GenBank/DDBJ whole genome shotgun (WGS) entry which is preliminary data.</text>
</comment>
<organism evidence="2 3">
    <name type="scientific">Dimargaris verticillata</name>
    <dbReference type="NCBI Taxonomy" id="2761393"/>
    <lineage>
        <taxon>Eukaryota</taxon>
        <taxon>Fungi</taxon>
        <taxon>Fungi incertae sedis</taxon>
        <taxon>Zoopagomycota</taxon>
        <taxon>Kickxellomycotina</taxon>
        <taxon>Dimargaritomycetes</taxon>
        <taxon>Dimargaritales</taxon>
        <taxon>Dimargaritaceae</taxon>
        <taxon>Dimargaris</taxon>
    </lineage>
</organism>